<accession>A0A2J6S1V6</accession>
<evidence type="ECO:0000256" key="6">
    <source>
        <dbReference type="RuleBase" id="RU361153"/>
    </source>
</evidence>
<proteinExistence type="inferred from homology"/>
<dbReference type="GO" id="GO:0008810">
    <property type="term" value="F:cellulase activity"/>
    <property type="evidence" value="ECO:0007669"/>
    <property type="project" value="UniProtKB-EC"/>
</dbReference>
<evidence type="ECO:0000259" key="7">
    <source>
        <dbReference type="Pfam" id="PF00150"/>
    </source>
</evidence>
<sequence>MSATYNITGQISHFNSLGFNTFRLPVSWQYLTDSTYTTTGVLNTANFAAYDALVQDCLTTGAYCVIDLHNYGRFNDYVIGQGGATDTAFVTLWGAIAKYYAKEPYVIFGLMNEISYGTSYAINKVTWSITTWATTLQLAVDAIRTAGAISQFILLRGSDWYGTIGFVPATANALAAITNPDGPIGKLIFDFQKYLDSGTGTSAECVSSYLTEDWEPAAQWLRCNGRQALLTELGGGNTESCVTYECPVIDYLNANSDVYLGYIGWAAGTLTSTYSLTPGYSSHGWVDQLLVQGCLKPK</sequence>
<dbReference type="SUPFAM" id="SSF51445">
    <property type="entry name" value="(Trans)glycosidases"/>
    <property type="match status" value="1"/>
</dbReference>
<dbReference type="STRING" id="1149755.A0A2J6S1V6"/>
<protein>
    <recommendedName>
        <fullName evidence="3">cellulase</fullName>
        <ecNumber evidence="3">3.2.1.4</ecNumber>
    </recommendedName>
</protein>
<evidence type="ECO:0000256" key="5">
    <source>
        <dbReference type="ARBA" id="ARBA00023295"/>
    </source>
</evidence>
<dbReference type="InterPro" id="IPR017853">
    <property type="entry name" value="GH"/>
</dbReference>
<evidence type="ECO:0000256" key="3">
    <source>
        <dbReference type="ARBA" id="ARBA00012601"/>
    </source>
</evidence>
<comment type="catalytic activity">
    <reaction evidence="1">
        <text>Endohydrolysis of (1-&gt;4)-beta-D-glucosidic linkages in cellulose, lichenin and cereal beta-D-glucans.</text>
        <dbReference type="EC" id="3.2.1.4"/>
    </reaction>
</comment>
<dbReference type="Pfam" id="PF00150">
    <property type="entry name" value="Cellulase"/>
    <property type="match status" value="1"/>
</dbReference>
<dbReference type="EMBL" id="KZ613941">
    <property type="protein sequence ID" value="PMD44759.1"/>
    <property type="molecule type" value="Genomic_DNA"/>
</dbReference>
<evidence type="ECO:0000313" key="9">
    <source>
        <dbReference type="Proteomes" id="UP000235786"/>
    </source>
</evidence>
<dbReference type="EC" id="3.2.1.4" evidence="3"/>
<feature type="domain" description="Glycoside hydrolase family 5" evidence="7">
    <location>
        <begin position="6"/>
        <end position="266"/>
    </location>
</feature>
<evidence type="ECO:0000256" key="1">
    <source>
        <dbReference type="ARBA" id="ARBA00000966"/>
    </source>
</evidence>
<gene>
    <name evidence="8" type="ORF">L207DRAFT_542349</name>
</gene>
<comment type="similarity">
    <text evidence="2 6">Belongs to the glycosyl hydrolase 5 (cellulase A) family.</text>
</comment>
<keyword evidence="4 6" id="KW-0378">Hydrolase</keyword>
<dbReference type="InterPro" id="IPR001547">
    <property type="entry name" value="Glyco_hydro_5"/>
</dbReference>
<name>A0A2J6S1V6_HYAVF</name>
<dbReference type="PANTHER" id="PTHR34142">
    <property type="entry name" value="ENDO-BETA-1,4-GLUCANASE A"/>
    <property type="match status" value="1"/>
</dbReference>
<dbReference type="PANTHER" id="PTHR34142:SF5">
    <property type="entry name" value="CBM1 DOMAIN-CONTAINING PROTEIN"/>
    <property type="match status" value="1"/>
</dbReference>
<reference evidence="8 9" key="1">
    <citation type="submission" date="2016-04" db="EMBL/GenBank/DDBJ databases">
        <title>A degradative enzymes factory behind the ericoid mycorrhizal symbiosis.</title>
        <authorList>
            <consortium name="DOE Joint Genome Institute"/>
            <person name="Martino E."/>
            <person name="Morin E."/>
            <person name="Grelet G."/>
            <person name="Kuo A."/>
            <person name="Kohler A."/>
            <person name="Daghino S."/>
            <person name="Barry K."/>
            <person name="Choi C."/>
            <person name="Cichocki N."/>
            <person name="Clum A."/>
            <person name="Copeland A."/>
            <person name="Hainaut M."/>
            <person name="Haridas S."/>
            <person name="Labutti K."/>
            <person name="Lindquist E."/>
            <person name="Lipzen A."/>
            <person name="Khouja H.-R."/>
            <person name="Murat C."/>
            <person name="Ohm R."/>
            <person name="Olson A."/>
            <person name="Spatafora J."/>
            <person name="Veneault-Fourrey C."/>
            <person name="Henrissat B."/>
            <person name="Grigoriev I."/>
            <person name="Martin F."/>
            <person name="Perotto S."/>
        </authorList>
    </citation>
    <scope>NUCLEOTIDE SEQUENCE [LARGE SCALE GENOMIC DNA]</scope>
    <source>
        <strain evidence="8 9">F</strain>
    </source>
</reference>
<evidence type="ECO:0000256" key="4">
    <source>
        <dbReference type="ARBA" id="ARBA00022801"/>
    </source>
</evidence>
<dbReference type="OrthoDB" id="3558557at2759"/>
<keyword evidence="5 6" id="KW-0326">Glycosidase</keyword>
<dbReference type="AlphaFoldDB" id="A0A2J6S1V6"/>
<dbReference type="GO" id="GO:0009251">
    <property type="term" value="P:glucan catabolic process"/>
    <property type="evidence" value="ECO:0007669"/>
    <property type="project" value="TreeGrafter"/>
</dbReference>
<keyword evidence="9" id="KW-1185">Reference proteome</keyword>
<organism evidence="8 9">
    <name type="scientific">Hyaloscypha variabilis (strain UAMH 11265 / GT02V1 / F)</name>
    <name type="common">Meliniomyces variabilis</name>
    <dbReference type="NCBI Taxonomy" id="1149755"/>
    <lineage>
        <taxon>Eukaryota</taxon>
        <taxon>Fungi</taxon>
        <taxon>Dikarya</taxon>
        <taxon>Ascomycota</taxon>
        <taxon>Pezizomycotina</taxon>
        <taxon>Leotiomycetes</taxon>
        <taxon>Helotiales</taxon>
        <taxon>Hyaloscyphaceae</taxon>
        <taxon>Hyaloscypha</taxon>
        <taxon>Hyaloscypha variabilis</taxon>
    </lineage>
</organism>
<evidence type="ECO:0000256" key="2">
    <source>
        <dbReference type="ARBA" id="ARBA00005641"/>
    </source>
</evidence>
<dbReference type="Gene3D" id="3.20.20.80">
    <property type="entry name" value="Glycosidases"/>
    <property type="match status" value="1"/>
</dbReference>
<dbReference type="Proteomes" id="UP000235786">
    <property type="component" value="Unassembled WGS sequence"/>
</dbReference>
<evidence type="ECO:0000313" key="8">
    <source>
        <dbReference type="EMBL" id="PMD44759.1"/>
    </source>
</evidence>